<protein>
    <submittedName>
        <fullName evidence="1">Uncharacterized protein LOC111112916 isoform X2</fullName>
    </submittedName>
</protein>
<sequence>MIILTGDVSATENTFEAKVNERIRLALEFRDSDITVNLREYKDKKSNMTVVHLATAISVNDLLHQIEHECLSETPIPSIQWLQLQFWFKDPTRLSSLQYTGLLPLKFIVQTCQL</sequence>
<dbReference type="EMBL" id="BLAL01000040">
    <property type="protein sequence ID" value="GES78596.1"/>
    <property type="molecule type" value="Genomic_DNA"/>
</dbReference>
<evidence type="ECO:0000313" key="2">
    <source>
        <dbReference type="Proteomes" id="UP000615446"/>
    </source>
</evidence>
<gene>
    <name evidence="1" type="ORF">RCL2_000591300</name>
</gene>
<reference evidence="1" key="1">
    <citation type="submission" date="2019-10" db="EMBL/GenBank/DDBJ databases">
        <title>Conservation and host-specific expression of non-tandemly repeated heterogenous ribosome RNA gene in arbuscular mycorrhizal fungi.</title>
        <authorList>
            <person name="Maeda T."/>
            <person name="Kobayashi Y."/>
            <person name="Nakagawa T."/>
            <person name="Ezawa T."/>
            <person name="Yamaguchi K."/>
            <person name="Bino T."/>
            <person name="Nishimoto Y."/>
            <person name="Shigenobu S."/>
            <person name="Kawaguchi M."/>
        </authorList>
    </citation>
    <scope>NUCLEOTIDE SEQUENCE</scope>
    <source>
        <strain evidence="1">HR1</strain>
    </source>
</reference>
<accession>A0A8H3L1V8</accession>
<comment type="caution">
    <text evidence="1">The sequence shown here is derived from an EMBL/GenBank/DDBJ whole genome shotgun (WGS) entry which is preliminary data.</text>
</comment>
<evidence type="ECO:0000313" key="1">
    <source>
        <dbReference type="EMBL" id="GES78596.1"/>
    </source>
</evidence>
<name>A0A8H3L1V8_9GLOM</name>
<proteinExistence type="predicted"/>
<dbReference type="Proteomes" id="UP000615446">
    <property type="component" value="Unassembled WGS sequence"/>
</dbReference>
<dbReference type="AlphaFoldDB" id="A0A8H3L1V8"/>
<dbReference type="OrthoDB" id="2434233at2759"/>
<organism evidence="1 2">
    <name type="scientific">Rhizophagus clarus</name>
    <dbReference type="NCBI Taxonomy" id="94130"/>
    <lineage>
        <taxon>Eukaryota</taxon>
        <taxon>Fungi</taxon>
        <taxon>Fungi incertae sedis</taxon>
        <taxon>Mucoromycota</taxon>
        <taxon>Glomeromycotina</taxon>
        <taxon>Glomeromycetes</taxon>
        <taxon>Glomerales</taxon>
        <taxon>Glomeraceae</taxon>
        <taxon>Rhizophagus</taxon>
    </lineage>
</organism>